<dbReference type="EMBL" id="CAIIXF020000006">
    <property type="protein sequence ID" value="CAH1785991.1"/>
    <property type="molecule type" value="Genomic_DNA"/>
</dbReference>
<evidence type="ECO:0000256" key="1">
    <source>
        <dbReference type="ARBA" id="ARBA00004123"/>
    </source>
</evidence>
<comment type="caution">
    <text evidence="10">The sequence shown here is derived from an EMBL/GenBank/DDBJ whole genome shotgun (WGS) entry which is preliminary data.</text>
</comment>
<evidence type="ECO:0000313" key="10">
    <source>
        <dbReference type="EMBL" id="CAH1785991.1"/>
    </source>
</evidence>
<dbReference type="Gene3D" id="3.60.15.10">
    <property type="entry name" value="Ribonuclease Z/Hydroxyacylglutathione hydrolase-like"/>
    <property type="match status" value="1"/>
</dbReference>
<keyword evidence="11" id="KW-1185">Reference proteome</keyword>
<name>A0A8J1U257_OWEFU</name>
<comment type="similarity">
    <text evidence="9">Belongs to the methyltransferase superfamily. METTL18 family.</text>
</comment>
<dbReference type="SMART" id="SM00849">
    <property type="entry name" value="Lactamase_B"/>
    <property type="match status" value="1"/>
</dbReference>
<dbReference type="GO" id="GO:0018064">
    <property type="term" value="F:protein-L-histidine N-tele-methyltransferase activity"/>
    <property type="evidence" value="ECO:0007669"/>
    <property type="project" value="UniProtKB-EC"/>
</dbReference>
<proteinExistence type="inferred from homology"/>
<dbReference type="GO" id="GO:0005634">
    <property type="term" value="C:nucleus"/>
    <property type="evidence" value="ECO:0007669"/>
    <property type="project" value="UniProtKB-SubCell"/>
</dbReference>
<evidence type="ECO:0000256" key="4">
    <source>
        <dbReference type="ARBA" id="ARBA00022490"/>
    </source>
</evidence>
<organism evidence="10 11">
    <name type="scientific">Owenia fusiformis</name>
    <name type="common">Polychaete worm</name>
    <dbReference type="NCBI Taxonomy" id="6347"/>
    <lineage>
        <taxon>Eukaryota</taxon>
        <taxon>Metazoa</taxon>
        <taxon>Spiralia</taxon>
        <taxon>Lophotrochozoa</taxon>
        <taxon>Annelida</taxon>
        <taxon>Polychaeta</taxon>
        <taxon>Sedentaria</taxon>
        <taxon>Canalipalpata</taxon>
        <taxon>Sabellida</taxon>
        <taxon>Oweniida</taxon>
        <taxon>Oweniidae</taxon>
        <taxon>Owenia</taxon>
    </lineage>
</organism>
<evidence type="ECO:0000256" key="3">
    <source>
        <dbReference type="ARBA" id="ARBA00012533"/>
    </source>
</evidence>
<dbReference type="SUPFAM" id="SSF53335">
    <property type="entry name" value="S-adenosyl-L-methionine-dependent methyltransferases"/>
    <property type="match status" value="1"/>
</dbReference>
<dbReference type="Proteomes" id="UP000749559">
    <property type="component" value="Unassembled WGS sequence"/>
</dbReference>
<accession>A0A8J1U257</accession>
<sequence length="589" mass="66332">MAFRFNFGSNDSDNTTSVTEKTSATPVALQHAEEYTVTLKRVNQCIDGPDFETLHLQNGETIAYVNETVATKKAESSLVDKTDTENTDLIPNVYEGGFKVWECSLDLAEYLSELGNNAVSNKRILELGCGAGLSGLYAYKNKAYVDFQDYNKEVLDVITVPNIIINTADENETDIRETINKTCKLYSGDWESVTDLLLKEINDTNMSTDKYDIILTSETIYSIESQPKLHRALQSLLQPDGVVYLAAKSYYFGVGGSVGQFKEYVREAGVFDVETVKCIPSSVPREILKMTFTDKQESPNDDVDKDNLQVFTNLEQLSKTVWRVVEDDPYKEYPFLYIIQGSDKIVLVDTGVGTGDYKSYLRTLPQFTNLPFLVINTHNHFDHVGSNHRFSSKDGSASDCIAICMSDHNTEYTLGYLSKDTSLALAVKSNLKEFTVTKWLKDGDVIYLDDTNKDNVNALHVIHVPGHTPDSLALNYPKDNRVFVGDLLYPYANILLHFPTSNFVSYSDSISILRQYLQAHYGELKNIKLSCGHIEANLEAEQLCNLEQLIVDVKQGKVEGEPLKWLNDNILEYRGEMFSLSLKHKYNVD</sequence>
<evidence type="ECO:0000256" key="6">
    <source>
        <dbReference type="ARBA" id="ARBA00022679"/>
    </source>
</evidence>
<dbReference type="OrthoDB" id="1723750at2759"/>
<dbReference type="GO" id="GO:0032259">
    <property type="term" value="P:methylation"/>
    <property type="evidence" value="ECO:0007669"/>
    <property type="project" value="UniProtKB-KW"/>
</dbReference>
<dbReference type="InterPro" id="IPR029063">
    <property type="entry name" value="SAM-dependent_MTases_sf"/>
</dbReference>
<dbReference type="InterPro" id="IPR019410">
    <property type="entry name" value="Methyltransf_16"/>
</dbReference>
<dbReference type="PANTHER" id="PTHR14614:SF39">
    <property type="entry name" value="HISTIDINE PROTEIN METHYLTRANSFERASE 1 HOMOLOG"/>
    <property type="match status" value="1"/>
</dbReference>
<keyword evidence="8" id="KW-0539">Nucleus</keyword>
<evidence type="ECO:0000256" key="5">
    <source>
        <dbReference type="ARBA" id="ARBA00022603"/>
    </source>
</evidence>
<protein>
    <recommendedName>
        <fullName evidence="3">protein-histidine N-methyltransferase</fullName>
        <ecNumber evidence="3">2.1.1.85</ecNumber>
    </recommendedName>
</protein>
<dbReference type="GO" id="GO:0005737">
    <property type="term" value="C:cytoplasm"/>
    <property type="evidence" value="ECO:0007669"/>
    <property type="project" value="UniProtKB-SubCell"/>
</dbReference>
<keyword evidence="5" id="KW-0489">Methyltransferase</keyword>
<dbReference type="PANTHER" id="PTHR14614">
    <property type="entry name" value="HEPATOCELLULAR CARCINOMA-ASSOCIATED ANTIGEN"/>
    <property type="match status" value="1"/>
</dbReference>
<evidence type="ECO:0000256" key="7">
    <source>
        <dbReference type="ARBA" id="ARBA00022691"/>
    </source>
</evidence>
<dbReference type="InterPro" id="IPR036866">
    <property type="entry name" value="RibonucZ/Hydroxyglut_hydro"/>
</dbReference>
<dbReference type="Gene3D" id="3.40.50.150">
    <property type="entry name" value="Vaccinia Virus protein VP39"/>
    <property type="match status" value="1"/>
</dbReference>
<dbReference type="AlphaFoldDB" id="A0A8J1U257"/>
<gene>
    <name evidence="10" type="ORF">OFUS_LOCUS11967</name>
</gene>
<dbReference type="Pfam" id="PF10294">
    <property type="entry name" value="Methyltransf_16"/>
    <property type="match status" value="1"/>
</dbReference>
<dbReference type="EC" id="2.1.1.85" evidence="3"/>
<keyword evidence="6" id="KW-0808">Transferase</keyword>
<dbReference type="Pfam" id="PF00753">
    <property type="entry name" value="Lactamase_B"/>
    <property type="match status" value="1"/>
</dbReference>
<dbReference type="InterPro" id="IPR001279">
    <property type="entry name" value="Metallo-B-lactamas"/>
</dbReference>
<dbReference type="SUPFAM" id="SSF56281">
    <property type="entry name" value="Metallo-hydrolase/oxidoreductase"/>
    <property type="match status" value="1"/>
</dbReference>
<reference evidence="10" key="1">
    <citation type="submission" date="2022-03" db="EMBL/GenBank/DDBJ databases">
        <authorList>
            <person name="Martin C."/>
        </authorList>
    </citation>
    <scope>NUCLEOTIDE SEQUENCE</scope>
</reference>
<evidence type="ECO:0000256" key="2">
    <source>
        <dbReference type="ARBA" id="ARBA00004496"/>
    </source>
</evidence>
<evidence type="ECO:0000313" key="11">
    <source>
        <dbReference type="Proteomes" id="UP000749559"/>
    </source>
</evidence>
<comment type="subcellular location">
    <subcellularLocation>
        <location evidence="2">Cytoplasm</location>
    </subcellularLocation>
    <subcellularLocation>
        <location evidence="1">Nucleus</location>
    </subcellularLocation>
</comment>
<evidence type="ECO:0000256" key="8">
    <source>
        <dbReference type="ARBA" id="ARBA00023242"/>
    </source>
</evidence>
<evidence type="ECO:0000256" key="9">
    <source>
        <dbReference type="ARBA" id="ARBA00038126"/>
    </source>
</evidence>
<keyword evidence="4" id="KW-0963">Cytoplasm</keyword>
<keyword evidence="7" id="KW-0949">S-adenosyl-L-methionine</keyword>